<proteinExistence type="inferred from homology"/>
<comment type="subcellular location">
    <subcellularLocation>
        <location evidence="1">Nucleus</location>
    </subcellularLocation>
</comment>
<dbReference type="PANTHER" id="PTHR21483">
    <property type="entry name" value="RNA POLYMERASE II-ASSOCIATED PROTEIN 1"/>
    <property type="match status" value="1"/>
</dbReference>
<evidence type="ECO:0000256" key="2">
    <source>
        <dbReference type="ARBA" id="ARBA00009953"/>
    </source>
</evidence>
<feature type="region of interest" description="Disordered" evidence="5">
    <location>
        <begin position="21"/>
        <end position="82"/>
    </location>
</feature>
<dbReference type="InterPro" id="IPR057989">
    <property type="entry name" value="TPR_RPAP1/MINIYO-like"/>
</dbReference>
<sequence length="1528" mass="169972">MLRRPQPADSEEDLLREQQQFLTSGAPAAATVVRRPDKRRGEEGGVKGKDDAQDRDVVTIEDLPDQLPSLTPAPPKKSRFKANRVTFEDEDVEERLDRHDSHVSAVLSKIVERDTSCTPISLPALTGMPFPKVLHRSETDCQGPHSLSRGKKSIFARQIAAQRLKEGAASVCTPETVQMCDSSMETDQCRAADERPRLVSGQGLVDPDSTGETQRIHRENQAKLQGMSQSEILDEQKKLLSQLDPRLVKFIRSQKAQSVPSSTSPSKLPRGGSSRENIPLENVSKQSDSLSAAPEPQEVTMEGEGEEEGVPRPPAVMEEVLPVRPQKDWVHMDKVEPEKLEWMRDLPAPRKKGTKKAMQARFNFAGTLIPPNEDVPTHLGLHHHGEEPERAGYSLQELFMLSRSQFNQQRMLALSTLANILSKARAEGYTSVLKGSVLSVLLDAGLLFLLRFALDDSVEGVMSAAVHALRAFLVCAEDEECLDGTFSWFRGLASFPLLPSAQDDEDEEDEGVPENLRESAKEREARKSDYDVARQDVVKGLLKMKLLPRLRYILEVVRPSPRVVQDVLEILTRIARHSSSSATQVLDCPRLMETLLSEFFPTSWTAPSLTPRQSAYGFPLASAMKLLRVVATSGRHACARLLNSFGVTERLSHVLSIEPSELLLEESEAVRITAEAYRLWAVAAGYGQACKLFIELYPSLAKSLQSVHRVLDSSNPLLPLQIQRVQALLSLLTQVTNTAGCHQELQTSMVSSQGHECPPPPPVSWGHITGLQPSLLGHLKGFVKNLDNPLQKESSLAVIPTYLAYLHAYYQQLSKQSCFKPVETLQELELLTSDVLRPLISHHAVQALIKNLKSSSVVCNAQSSHVSHETIPSLPGLACHGWRDHPGLVASSSPFPLLTGLGFLLDTIMDIHKGLCCKFADLLLSEPVTGYLRSCSQATPTLVLGRAWLLRHEHYLLYLLLRLAHRLVPVEPQIAKHASLYHQVALVLLPWLLPGSESMAHELFSTIVFSKDFISEGHSGGPEAVELGELKLQEQTEHTSPSLQTVGALLRDACVQLPSIRGCFLTHLAHLEPSVLTSRDALLGRSPWVKSHLLPELTGPILPSDWPFLPLVSLYEQTGVSGSGGLEVEVLPQGALQSVTHCLQWLLVLEVWREEALKVVPPVAKLARLSCVFLCSSDLFLERPVQKLTWGLFRLLTRQSRLDSLDLNVPPPGLASFQDLYLALLTQYEAVSFGDRLFGCWLLLPLQRRYSATMKLAVFGEHVGMLRSLGVTIEQLSIPIERFTSPAEDSLPLLRLYFRSLVTGTLAPRRCPVLYVVALSHVNAFIFSQDAAAQEVETARQSMLRKIYYLTDEVPHIFFTLFFPHSFCLSIFMLVGNSHASALFLQILTDNRCTQAAFDERKAGNHHPAIRHLCSVIPCSSLNFSHESCLDYFTKHSSPPTLNAEQHVTAVGFLVCGHREENVLRKFFISPDESGGELWENCQTHQVRSHHKASGLRVETFYKPFQDLPQIQALLTLSRRDALWHPWR</sequence>
<evidence type="ECO:0000259" key="7">
    <source>
        <dbReference type="Pfam" id="PF08621"/>
    </source>
</evidence>
<keyword evidence="4" id="KW-0539">Nucleus</keyword>
<feature type="domain" description="RPAP1 C-terminal" evidence="6">
    <location>
        <begin position="359"/>
        <end position="424"/>
    </location>
</feature>
<dbReference type="Pfam" id="PF25766">
    <property type="entry name" value="TPR_RPAP1"/>
    <property type="match status" value="1"/>
</dbReference>
<dbReference type="Proteomes" id="UP000005226">
    <property type="component" value="Chromosome 2"/>
</dbReference>
<evidence type="ECO:0000259" key="8">
    <source>
        <dbReference type="Pfam" id="PF25766"/>
    </source>
</evidence>
<organism evidence="9 10">
    <name type="scientific">Takifugu rubripes</name>
    <name type="common">Japanese pufferfish</name>
    <name type="synonym">Fugu rubripes</name>
    <dbReference type="NCBI Taxonomy" id="31033"/>
    <lineage>
        <taxon>Eukaryota</taxon>
        <taxon>Metazoa</taxon>
        <taxon>Chordata</taxon>
        <taxon>Craniata</taxon>
        <taxon>Vertebrata</taxon>
        <taxon>Euteleostomi</taxon>
        <taxon>Actinopterygii</taxon>
        <taxon>Neopterygii</taxon>
        <taxon>Teleostei</taxon>
        <taxon>Neoteleostei</taxon>
        <taxon>Acanthomorphata</taxon>
        <taxon>Eupercaria</taxon>
        <taxon>Tetraodontiformes</taxon>
        <taxon>Tetradontoidea</taxon>
        <taxon>Tetraodontidae</taxon>
        <taxon>Takifugu</taxon>
    </lineage>
</organism>
<name>A0A674MEZ2_TAKRU</name>
<keyword evidence="10" id="KW-1185">Reference proteome</keyword>
<evidence type="ECO:0000256" key="4">
    <source>
        <dbReference type="ARBA" id="ARBA00023242"/>
    </source>
</evidence>
<dbReference type="Gene3D" id="1.25.10.10">
    <property type="entry name" value="Leucine-rich Repeat Variant"/>
    <property type="match status" value="1"/>
</dbReference>
<reference evidence="9 10" key="1">
    <citation type="journal article" date="2011" name="Genome Biol. Evol.">
        <title>Integration of the genetic map and genome assembly of fugu facilitates insights into distinct features of genome evolution in teleosts and mammals.</title>
        <authorList>
            <person name="Kai W."/>
            <person name="Kikuchi K."/>
            <person name="Tohari S."/>
            <person name="Chew A.K."/>
            <person name="Tay A."/>
            <person name="Fujiwara A."/>
            <person name="Hosoya S."/>
            <person name="Suetake H."/>
            <person name="Naruse K."/>
            <person name="Brenner S."/>
            <person name="Suzuki Y."/>
            <person name="Venkatesh B."/>
        </authorList>
    </citation>
    <scope>NUCLEOTIDE SEQUENCE [LARGE SCALE GENOMIC DNA]</scope>
</reference>
<comment type="similarity">
    <text evidence="2">Belongs to the RPAP1 family.</text>
</comment>
<gene>
    <name evidence="9" type="primary">rpap1</name>
</gene>
<evidence type="ECO:0000259" key="6">
    <source>
        <dbReference type="Pfam" id="PF08620"/>
    </source>
</evidence>
<evidence type="ECO:0000313" key="10">
    <source>
        <dbReference type="Proteomes" id="UP000005226"/>
    </source>
</evidence>
<feature type="region of interest" description="Disordered" evidence="5">
    <location>
        <begin position="500"/>
        <end position="523"/>
    </location>
</feature>
<feature type="compositionally biased region" description="Acidic residues" evidence="5">
    <location>
        <begin position="502"/>
        <end position="512"/>
    </location>
</feature>
<dbReference type="Pfam" id="PF08620">
    <property type="entry name" value="RPAP1_C"/>
    <property type="match status" value="1"/>
</dbReference>
<dbReference type="InterPro" id="IPR013930">
    <property type="entry name" value="RPAP1_N"/>
</dbReference>
<dbReference type="GeneTree" id="ENSGT00390000007594"/>
<evidence type="ECO:0000256" key="1">
    <source>
        <dbReference type="ARBA" id="ARBA00004123"/>
    </source>
</evidence>
<feature type="domain" description="RPAP1/MINIYO-like TPR repeats" evidence="8">
    <location>
        <begin position="1107"/>
        <end position="1333"/>
    </location>
</feature>
<dbReference type="InterPro" id="IPR016024">
    <property type="entry name" value="ARM-type_fold"/>
</dbReference>
<reference evidence="9" key="3">
    <citation type="submission" date="2025-09" db="UniProtKB">
        <authorList>
            <consortium name="Ensembl"/>
        </authorList>
    </citation>
    <scope>IDENTIFICATION</scope>
</reference>
<evidence type="ECO:0000256" key="5">
    <source>
        <dbReference type="SAM" id="MobiDB-lite"/>
    </source>
</evidence>
<dbReference type="InParanoid" id="A0A674MEZ2"/>
<accession>A0A674MEZ2</accession>
<dbReference type="InterPro" id="IPR013929">
    <property type="entry name" value="RPAP1_C"/>
</dbReference>
<dbReference type="InterPro" id="IPR011989">
    <property type="entry name" value="ARM-like"/>
</dbReference>
<evidence type="ECO:0000256" key="3">
    <source>
        <dbReference type="ARBA" id="ARBA00023163"/>
    </source>
</evidence>
<dbReference type="OMA" id="KYFLQCV"/>
<dbReference type="GO" id="GO:0006366">
    <property type="term" value="P:transcription by RNA polymerase II"/>
    <property type="evidence" value="ECO:0007669"/>
    <property type="project" value="InterPro"/>
</dbReference>
<keyword evidence="3" id="KW-0804">Transcription</keyword>
<dbReference type="PANTHER" id="PTHR21483:SF18">
    <property type="entry name" value="RNA POLYMERASE II-ASSOCIATED PROTEIN 1"/>
    <property type="match status" value="1"/>
</dbReference>
<feature type="compositionally biased region" description="Basic and acidic residues" evidence="5">
    <location>
        <begin position="39"/>
        <end position="58"/>
    </location>
</feature>
<dbReference type="InterPro" id="IPR039913">
    <property type="entry name" value="RPAP1/Rba50"/>
</dbReference>
<feature type="domain" description="RPAP1 N-terminal" evidence="7">
    <location>
        <begin position="214"/>
        <end position="254"/>
    </location>
</feature>
<protein>
    <submittedName>
        <fullName evidence="9">RNA polymerase II associated protein 1</fullName>
    </submittedName>
</protein>
<evidence type="ECO:0000313" key="9">
    <source>
        <dbReference type="Ensembl" id="ENSTRUP00000059625.1"/>
    </source>
</evidence>
<dbReference type="Pfam" id="PF08621">
    <property type="entry name" value="RPAP1_N"/>
    <property type="match status" value="1"/>
</dbReference>
<dbReference type="SUPFAM" id="SSF48371">
    <property type="entry name" value="ARM repeat"/>
    <property type="match status" value="1"/>
</dbReference>
<feature type="region of interest" description="Disordered" evidence="5">
    <location>
        <begin position="253"/>
        <end position="317"/>
    </location>
</feature>
<dbReference type="Ensembl" id="ENSTRUT00000082501.1">
    <property type="protein sequence ID" value="ENSTRUP00000059625.1"/>
    <property type="gene ID" value="ENSTRUG00000013352.3"/>
</dbReference>
<reference evidence="9" key="2">
    <citation type="submission" date="2025-08" db="UniProtKB">
        <authorList>
            <consortium name="Ensembl"/>
        </authorList>
    </citation>
    <scope>IDENTIFICATION</scope>
</reference>
<feature type="compositionally biased region" description="Polar residues" evidence="5">
    <location>
        <begin position="254"/>
        <end position="266"/>
    </location>
</feature>